<dbReference type="AlphaFoldDB" id="A0A6H0Y5C3"/>
<dbReference type="GO" id="GO:0004623">
    <property type="term" value="F:phospholipase A2 activity"/>
    <property type="evidence" value="ECO:0007669"/>
    <property type="project" value="TreeGrafter"/>
</dbReference>
<dbReference type="GO" id="GO:0005829">
    <property type="term" value="C:cytosol"/>
    <property type="evidence" value="ECO:0007669"/>
    <property type="project" value="TreeGrafter"/>
</dbReference>
<organism evidence="9 10">
    <name type="scientific">Peltaster fructicola</name>
    <dbReference type="NCBI Taxonomy" id="286661"/>
    <lineage>
        <taxon>Eukaryota</taxon>
        <taxon>Fungi</taxon>
        <taxon>Dikarya</taxon>
        <taxon>Ascomycota</taxon>
        <taxon>Pezizomycotina</taxon>
        <taxon>Dothideomycetes</taxon>
        <taxon>Dothideomycetes incertae sedis</taxon>
        <taxon>Peltaster</taxon>
    </lineage>
</organism>
<keyword evidence="2 5" id="KW-0378">Hydrolase</keyword>
<evidence type="ECO:0000256" key="4">
    <source>
        <dbReference type="ARBA" id="ARBA00023098"/>
    </source>
</evidence>
<evidence type="ECO:0000256" key="5">
    <source>
        <dbReference type="PROSITE-ProRule" id="PRU00555"/>
    </source>
</evidence>
<dbReference type="OrthoDB" id="6121437at2759"/>
<reference evidence="9 10" key="1">
    <citation type="journal article" date="2016" name="Sci. Rep.">
        <title>Peltaster fructicola genome reveals evolution from an invasive phytopathogen to an ectophytic parasite.</title>
        <authorList>
            <person name="Xu C."/>
            <person name="Chen H."/>
            <person name="Gleason M.L."/>
            <person name="Xu J.R."/>
            <person name="Liu H."/>
            <person name="Zhang R."/>
            <person name="Sun G."/>
        </authorList>
    </citation>
    <scope>NUCLEOTIDE SEQUENCE [LARGE SCALE GENOMIC DNA]</scope>
    <source>
        <strain evidence="9 10">LNHT1506</strain>
    </source>
</reference>
<dbReference type="Gene3D" id="3.40.1090.10">
    <property type="entry name" value="Cytosolic phospholipase A2 catalytic domain"/>
    <property type="match status" value="1"/>
</dbReference>
<sequence length="790" mass="87187">MSQKQEFTFRRSETVQQAEYEQAIYDAQHRDHGHHFFQHHDNHSGTTETTQTDTPDTAFQKMNVQDDDEHASQSSSSGGKREKIKGKVRNFYENVIKPAFPEAIQDIKIMSGLTSLETKVKKELSDPAVFPEVEWVAEVRRGTGLCPQEQDFLAKRKAKTRDAFAKYMGLSPGDVHPDDVPTISFGGSGGGFRAMLGCLGYMQEMKRVGLWDCLTYVSGVSGSCWSLAAYYTFGDGNVQKVIDHCKRRFSPYHPLSGEAIRTILSSPGGARTTLGPVIQKSKSGLQTVAMDLYSVFTTGWIFLQDDPVNHPGGTAHKEVAGYQTNWYRWTSASKFVNDGSEPMPIMTAIRHERPWKDWKDKEHPFSNADHSQGDHADAPDAWFQWFEFTPYEVGCDEIAAWVPTWGFGRPYDGGKSTMQLPEQSLALLLGLATSAPAGPLTSYITTISRNLPPGFLGNSVHSLARGVSRLWGKKGTDEFQEHHPLHACNEHNFMFHYTQVPKGEGRPPGLENSPRIHLIDSGMDNNCPTYVLLHPERQADVIINMDASSDVQKDTFPERVDQIGCRRGVKFTKRHDVKAGEDPKDPNRFNGLYAQIYDGKPIDRPKTVKDSYGRTVSNPPAPTYKRECTMIYMPLLPNERAVPDFDPSTAKFSGSYNLVWTPEQVETLVRVCFGNFEDGEATVKEALHEAWQRRKAEREGGHPNAPATIAEEAPSQSGARTNATTAPEAALPAPGHGDATTGATDTQPPKVPATTHPDVPGIGHTAIQTAAAAVTATSAHTKDTDNSAAA</sequence>
<dbReference type="PROSITE" id="PS51210">
    <property type="entry name" value="PLA2C"/>
    <property type="match status" value="1"/>
</dbReference>
<name>A0A6H0Y5C3_9PEZI</name>
<dbReference type="GO" id="GO:0004622">
    <property type="term" value="F:phosphatidylcholine lysophospholipase activity"/>
    <property type="evidence" value="ECO:0007669"/>
    <property type="project" value="UniProtKB-EC"/>
</dbReference>
<evidence type="ECO:0000313" key="10">
    <source>
        <dbReference type="Proteomes" id="UP000503462"/>
    </source>
</evidence>
<protein>
    <recommendedName>
        <fullName evidence="6">Lysophospholipase</fullName>
        <ecNumber evidence="6">3.1.1.5</ecNumber>
    </recommendedName>
</protein>
<feature type="region of interest" description="Disordered" evidence="7">
    <location>
        <begin position="26"/>
        <end position="54"/>
    </location>
</feature>
<dbReference type="PANTHER" id="PTHR10728:SF40">
    <property type="entry name" value="PATATIN FAMILY PROTEIN"/>
    <property type="match status" value="1"/>
</dbReference>
<feature type="compositionally biased region" description="Low complexity" evidence="7">
    <location>
        <begin position="721"/>
        <end position="748"/>
    </location>
</feature>
<keyword evidence="3 5" id="KW-0442">Lipid degradation</keyword>
<dbReference type="PANTHER" id="PTHR10728">
    <property type="entry name" value="CYTOSOLIC PHOSPHOLIPASE A2"/>
    <property type="match status" value="1"/>
</dbReference>
<dbReference type="Proteomes" id="UP000503462">
    <property type="component" value="Chromosome 5"/>
</dbReference>
<proteinExistence type="inferred from homology"/>
<feature type="compositionally biased region" description="Basic and acidic residues" evidence="7">
    <location>
        <begin position="780"/>
        <end position="790"/>
    </location>
</feature>
<evidence type="ECO:0000256" key="3">
    <source>
        <dbReference type="ARBA" id="ARBA00022963"/>
    </source>
</evidence>
<evidence type="ECO:0000259" key="8">
    <source>
        <dbReference type="PROSITE" id="PS51210"/>
    </source>
</evidence>
<evidence type="ECO:0000256" key="1">
    <source>
        <dbReference type="ARBA" id="ARBA00008780"/>
    </source>
</evidence>
<feature type="domain" description="PLA2c" evidence="8">
    <location>
        <begin position="131"/>
        <end position="721"/>
    </location>
</feature>
<gene>
    <name evidence="9" type="ORF">AMS68_007546</name>
</gene>
<keyword evidence="10" id="KW-1185">Reference proteome</keyword>
<dbReference type="SUPFAM" id="SSF52151">
    <property type="entry name" value="FabD/lysophospholipase-like"/>
    <property type="match status" value="1"/>
</dbReference>
<accession>A0A6H0Y5C3</accession>
<evidence type="ECO:0000313" key="9">
    <source>
        <dbReference type="EMBL" id="QIX02029.1"/>
    </source>
</evidence>
<dbReference type="SMART" id="SM00022">
    <property type="entry name" value="PLAc"/>
    <property type="match status" value="1"/>
</dbReference>
<comment type="catalytic activity">
    <reaction evidence="6">
        <text>a 1-acyl-sn-glycero-3-phosphocholine + H2O = sn-glycerol 3-phosphocholine + a fatty acid + H(+)</text>
        <dbReference type="Rhea" id="RHEA:15177"/>
        <dbReference type="ChEBI" id="CHEBI:15377"/>
        <dbReference type="ChEBI" id="CHEBI:15378"/>
        <dbReference type="ChEBI" id="CHEBI:16870"/>
        <dbReference type="ChEBI" id="CHEBI:28868"/>
        <dbReference type="ChEBI" id="CHEBI:58168"/>
        <dbReference type="EC" id="3.1.1.5"/>
    </reaction>
</comment>
<evidence type="ECO:0000256" key="7">
    <source>
        <dbReference type="SAM" id="MobiDB-lite"/>
    </source>
</evidence>
<dbReference type="EC" id="3.1.1.5" evidence="6"/>
<evidence type="ECO:0000256" key="2">
    <source>
        <dbReference type="ARBA" id="ARBA00022801"/>
    </source>
</evidence>
<evidence type="ECO:0000256" key="6">
    <source>
        <dbReference type="RuleBase" id="RU362103"/>
    </source>
</evidence>
<comment type="similarity">
    <text evidence="1 6">Belongs to the lysophospholipase family.</text>
</comment>
<feature type="compositionally biased region" description="Basic and acidic residues" evidence="7">
    <location>
        <begin position="691"/>
        <end position="701"/>
    </location>
</feature>
<feature type="region of interest" description="Disordered" evidence="7">
    <location>
        <begin position="691"/>
        <end position="790"/>
    </location>
</feature>
<dbReference type="GO" id="GO:0046475">
    <property type="term" value="P:glycerophospholipid catabolic process"/>
    <property type="evidence" value="ECO:0007669"/>
    <property type="project" value="TreeGrafter"/>
</dbReference>
<dbReference type="Pfam" id="PF01735">
    <property type="entry name" value="PLA2_B"/>
    <property type="match status" value="2"/>
</dbReference>
<keyword evidence="4 5" id="KW-0443">Lipid metabolism</keyword>
<dbReference type="InterPro" id="IPR016035">
    <property type="entry name" value="Acyl_Trfase/lysoPLipase"/>
</dbReference>
<dbReference type="EMBL" id="CP051143">
    <property type="protein sequence ID" value="QIX02029.1"/>
    <property type="molecule type" value="Genomic_DNA"/>
</dbReference>
<dbReference type="InterPro" id="IPR002642">
    <property type="entry name" value="LysoPLipase_cat_dom"/>
</dbReference>
<feature type="compositionally biased region" description="Low complexity" evidence="7">
    <location>
        <begin position="765"/>
        <end position="779"/>
    </location>
</feature>